<gene>
    <name evidence="4" type="ORF">AFUS01_LOCUS23625</name>
</gene>
<dbReference type="InterPro" id="IPR018114">
    <property type="entry name" value="TRYPSIN_HIS"/>
</dbReference>
<organism evidence="4 5">
    <name type="scientific">Allacma fusca</name>
    <dbReference type="NCBI Taxonomy" id="39272"/>
    <lineage>
        <taxon>Eukaryota</taxon>
        <taxon>Metazoa</taxon>
        <taxon>Ecdysozoa</taxon>
        <taxon>Arthropoda</taxon>
        <taxon>Hexapoda</taxon>
        <taxon>Collembola</taxon>
        <taxon>Symphypleona</taxon>
        <taxon>Sminthuridae</taxon>
        <taxon>Allacma</taxon>
    </lineage>
</organism>
<dbReference type="Pfam" id="PF00089">
    <property type="entry name" value="Trypsin"/>
    <property type="match status" value="1"/>
</dbReference>
<dbReference type="InterPro" id="IPR050850">
    <property type="entry name" value="Peptidase_S1_Elastase_sf"/>
</dbReference>
<comment type="caution">
    <text evidence="4">The sequence shown here is derived from an EMBL/GenBank/DDBJ whole genome shotgun (WGS) entry which is preliminary data.</text>
</comment>
<dbReference type="PROSITE" id="PS00134">
    <property type="entry name" value="TRYPSIN_HIS"/>
    <property type="match status" value="1"/>
</dbReference>
<dbReference type="FunFam" id="2.40.10.10:FF:000068">
    <property type="entry name" value="transmembrane protease serine 2"/>
    <property type="match status" value="1"/>
</dbReference>
<keyword evidence="1" id="KW-1015">Disulfide bond</keyword>
<evidence type="ECO:0000259" key="3">
    <source>
        <dbReference type="PROSITE" id="PS50240"/>
    </source>
</evidence>
<dbReference type="PROSITE" id="PS50240">
    <property type="entry name" value="TRYPSIN_DOM"/>
    <property type="match status" value="1"/>
</dbReference>
<accession>A0A8J2KB40</accession>
<feature type="region of interest" description="Disordered" evidence="2">
    <location>
        <begin position="1"/>
        <end position="41"/>
    </location>
</feature>
<protein>
    <recommendedName>
        <fullName evidence="3">Peptidase S1 domain-containing protein</fullName>
    </recommendedName>
</protein>
<dbReference type="PANTHER" id="PTHR24257">
    <property type="entry name" value="CHYMOTRYPSIN-LIKE ELASTASE FAMILY MEMBER"/>
    <property type="match status" value="1"/>
</dbReference>
<dbReference type="Proteomes" id="UP000708208">
    <property type="component" value="Unassembled WGS sequence"/>
</dbReference>
<dbReference type="OrthoDB" id="7863416at2759"/>
<name>A0A8J2KB40_9HEXA</name>
<dbReference type="AlphaFoldDB" id="A0A8J2KB40"/>
<dbReference type="EMBL" id="CAJVCH010286450">
    <property type="protein sequence ID" value="CAG7784972.1"/>
    <property type="molecule type" value="Genomic_DNA"/>
</dbReference>
<dbReference type="InterPro" id="IPR001254">
    <property type="entry name" value="Trypsin_dom"/>
</dbReference>
<evidence type="ECO:0000313" key="4">
    <source>
        <dbReference type="EMBL" id="CAG7784972.1"/>
    </source>
</evidence>
<reference evidence="4" key="1">
    <citation type="submission" date="2021-06" db="EMBL/GenBank/DDBJ databases">
        <authorList>
            <person name="Hodson N. C."/>
            <person name="Mongue J. A."/>
            <person name="Jaron S. K."/>
        </authorList>
    </citation>
    <scope>NUCLEOTIDE SEQUENCE</scope>
</reference>
<evidence type="ECO:0000256" key="2">
    <source>
        <dbReference type="SAM" id="MobiDB-lite"/>
    </source>
</evidence>
<proteinExistence type="predicted"/>
<dbReference type="GO" id="GO:0006508">
    <property type="term" value="P:proteolysis"/>
    <property type="evidence" value="ECO:0007669"/>
    <property type="project" value="InterPro"/>
</dbReference>
<sequence>MRGGSRAGNNGRFSSRVMKWSDEKSSTPVGPHGRIVNGEDSKPGAWPWQISLQLKHPTMGFVGHWCGGVLIANQWVLTAAHCIQNKLFRLGHGTSWFVLAGEYDRSRTEGTEKMIGVSRVFVHERFKEFDNDIGKCAKK</sequence>
<dbReference type="PANTHER" id="PTHR24257:SF17">
    <property type="match status" value="1"/>
</dbReference>
<evidence type="ECO:0000256" key="1">
    <source>
        <dbReference type="ARBA" id="ARBA00023157"/>
    </source>
</evidence>
<feature type="domain" description="Peptidase S1" evidence="3">
    <location>
        <begin position="35"/>
        <end position="133"/>
    </location>
</feature>
<dbReference type="GO" id="GO:0004252">
    <property type="term" value="F:serine-type endopeptidase activity"/>
    <property type="evidence" value="ECO:0007669"/>
    <property type="project" value="InterPro"/>
</dbReference>
<dbReference type="GO" id="GO:0005615">
    <property type="term" value="C:extracellular space"/>
    <property type="evidence" value="ECO:0007669"/>
    <property type="project" value="TreeGrafter"/>
</dbReference>
<keyword evidence="5" id="KW-1185">Reference proteome</keyword>
<evidence type="ECO:0000313" key="5">
    <source>
        <dbReference type="Proteomes" id="UP000708208"/>
    </source>
</evidence>